<dbReference type="EMBL" id="CM004399">
    <property type="protein sequence ID" value="KAG8640301.1"/>
    <property type="molecule type" value="Genomic_DNA"/>
</dbReference>
<evidence type="ECO:0000313" key="1">
    <source>
        <dbReference type="EMBL" id="KAG8640301.1"/>
    </source>
</evidence>
<organism evidence="1 2">
    <name type="scientific">Manihot esculenta</name>
    <name type="common">Cassava</name>
    <name type="synonym">Jatropha manihot</name>
    <dbReference type="NCBI Taxonomy" id="3983"/>
    <lineage>
        <taxon>Eukaryota</taxon>
        <taxon>Viridiplantae</taxon>
        <taxon>Streptophyta</taxon>
        <taxon>Embryophyta</taxon>
        <taxon>Tracheophyta</taxon>
        <taxon>Spermatophyta</taxon>
        <taxon>Magnoliopsida</taxon>
        <taxon>eudicotyledons</taxon>
        <taxon>Gunneridae</taxon>
        <taxon>Pentapetalae</taxon>
        <taxon>rosids</taxon>
        <taxon>fabids</taxon>
        <taxon>Malpighiales</taxon>
        <taxon>Euphorbiaceae</taxon>
        <taxon>Crotonoideae</taxon>
        <taxon>Manihoteae</taxon>
        <taxon>Manihot</taxon>
    </lineage>
</organism>
<protein>
    <submittedName>
        <fullName evidence="1">Uncharacterized protein</fullName>
    </submittedName>
</protein>
<gene>
    <name evidence="1" type="ORF">MANES_13G043450v8</name>
</gene>
<accession>A0ACB7GNI6</accession>
<evidence type="ECO:0000313" key="2">
    <source>
        <dbReference type="Proteomes" id="UP000091857"/>
    </source>
</evidence>
<reference evidence="2" key="1">
    <citation type="journal article" date="2016" name="Nat. Biotechnol.">
        <title>Sequencing wild and cultivated cassava and related species reveals extensive interspecific hybridization and genetic diversity.</title>
        <authorList>
            <person name="Bredeson J.V."/>
            <person name="Lyons J.B."/>
            <person name="Prochnik S.E."/>
            <person name="Wu G.A."/>
            <person name="Ha C.M."/>
            <person name="Edsinger-Gonzales E."/>
            <person name="Grimwood J."/>
            <person name="Schmutz J."/>
            <person name="Rabbi I.Y."/>
            <person name="Egesi C."/>
            <person name="Nauluvula P."/>
            <person name="Lebot V."/>
            <person name="Ndunguru J."/>
            <person name="Mkamilo G."/>
            <person name="Bart R.S."/>
            <person name="Setter T.L."/>
            <person name="Gleadow R.M."/>
            <person name="Kulakow P."/>
            <person name="Ferguson M.E."/>
            <person name="Rounsley S."/>
            <person name="Rokhsar D.S."/>
        </authorList>
    </citation>
    <scope>NUCLEOTIDE SEQUENCE [LARGE SCALE GENOMIC DNA]</scope>
    <source>
        <strain evidence="2">cv. AM560-2</strain>
    </source>
</reference>
<dbReference type="Proteomes" id="UP000091857">
    <property type="component" value="Chromosome 13"/>
</dbReference>
<name>A0ACB7GNI6_MANES</name>
<keyword evidence="2" id="KW-1185">Reference proteome</keyword>
<comment type="caution">
    <text evidence="1">The sequence shown here is derived from an EMBL/GenBank/DDBJ whole genome shotgun (WGS) entry which is preliminary data.</text>
</comment>
<proteinExistence type="predicted"/>
<sequence length="122" mass="13644">MASLALASTIALPNCCRICALLTESPWSSRVFVHAAWRHFRQKSAQDVKNKAASAAEGSEKREAAEEASKMPQDVTEKIKQNKTKNTTEHNRLRTKVSGKDQESKQFLKQTKCCVCQALHQN</sequence>